<reference evidence="2 3" key="1">
    <citation type="journal article" date="2018" name="PLoS Genet.">
        <title>Population sequencing reveals clonal diversity and ancestral inbreeding in the grapevine cultivar Chardonnay.</title>
        <authorList>
            <person name="Roach M.J."/>
            <person name="Johnson D.L."/>
            <person name="Bohlmann J."/>
            <person name="van Vuuren H.J."/>
            <person name="Jones S.J."/>
            <person name="Pretorius I.S."/>
            <person name="Schmidt S.A."/>
            <person name="Borneman A.R."/>
        </authorList>
    </citation>
    <scope>NUCLEOTIDE SEQUENCE [LARGE SCALE GENOMIC DNA]</scope>
    <source>
        <strain evidence="3">cv. Chardonnay</strain>
        <tissue evidence="2">Leaf</tissue>
    </source>
</reference>
<dbReference type="Proteomes" id="UP000288805">
    <property type="component" value="Unassembled WGS sequence"/>
</dbReference>
<feature type="compositionally biased region" description="Low complexity" evidence="1">
    <location>
        <begin position="38"/>
        <end position="51"/>
    </location>
</feature>
<organism evidence="2 3">
    <name type="scientific">Vitis vinifera</name>
    <name type="common">Grape</name>
    <dbReference type="NCBI Taxonomy" id="29760"/>
    <lineage>
        <taxon>Eukaryota</taxon>
        <taxon>Viridiplantae</taxon>
        <taxon>Streptophyta</taxon>
        <taxon>Embryophyta</taxon>
        <taxon>Tracheophyta</taxon>
        <taxon>Spermatophyta</taxon>
        <taxon>Magnoliopsida</taxon>
        <taxon>eudicotyledons</taxon>
        <taxon>Gunneridae</taxon>
        <taxon>Pentapetalae</taxon>
        <taxon>rosids</taxon>
        <taxon>Vitales</taxon>
        <taxon>Vitaceae</taxon>
        <taxon>Viteae</taxon>
        <taxon>Vitis</taxon>
    </lineage>
</organism>
<comment type="caution">
    <text evidence="2">The sequence shown here is derived from an EMBL/GenBank/DDBJ whole genome shotgun (WGS) entry which is preliminary data.</text>
</comment>
<feature type="compositionally biased region" description="Basic residues" evidence="1">
    <location>
        <begin position="68"/>
        <end position="82"/>
    </location>
</feature>
<name>A0A438F9W2_VITVI</name>
<feature type="region of interest" description="Disordered" evidence="1">
    <location>
        <begin position="1"/>
        <end position="102"/>
    </location>
</feature>
<evidence type="ECO:0000313" key="2">
    <source>
        <dbReference type="EMBL" id="RVW56714.1"/>
    </source>
</evidence>
<accession>A0A438F9W2</accession>
<evidence type="ECO:0000313" key="3">
    <source>
        <dbReference type="Proteomes" id="UP000288805"/>
    </source>
</evidence>
<sequence>MAKTRGAHIASPSARNPRPRALPVQDSISEAPQASAIPPSKGGVPSSPSQPRYETRRPPTTLGASTSHPKKSVHRLPTKKAKISGPGESSPPPQLQPPTIES</sequence>
<proteinExistence type="predicted"/>
<gene>
    <name evidence="2" type="ORF">CK203_075066</name>
</gene>
<protein>
    <submittedName>
        <fullName evidence="2">Uncharacterized protein</fullName>
    </submittedName>
</protein>
<evidence type="ECO:0000256" key="1">
    <source>
        <dbReference type="SAM" id="MobiDB-lite"/>
    </source>
</evidence>
<dbReference type="EMBL" id="QGNW01001073">
    <property type="protein sequence ID" value="RVW56714.1"/>
    <property type="molecule type" value="Genomic_DNA"/>
</dbReference>
<dbReference type="AlphaFoldDB" id="A0A438F9W2"/>